<feature type="compositionally biased region" description="Low complexity" evidence="1">
    <location>
        <begin position="707"/>
        <end position="733"/>
    </location>
</feature>
<dbReference type="EMBL" id="ONZQ02000001">
    <property type="protein sequence ID" value="SPN97092.1"/>
    <property type="molecule type" value="Genomic_DNA"/>
</dbReference>
<dbReference type="Proteomes" id="UP001187682">
    <property type="component" value="Unassembled WGS sequence"/>
</dbReference>
<feature type="region of interest" description="Disordered" evidence="1">
    <location>
        <begin position="623"/>
        <end position="642"/>
    </location>
</feature>
<organism evidence="2 3">
    <name type="scientific">Cephalotrichum gorgonifer</name>
    <dbReference type="NCBI Taxonomy" id="2041049"/>
    <lineage>
        <taxon>Eukaryota</taxon>
        <taxon>Fungi</taxon>
        <taxon>Dikarya</taxon>
        <taxon>Ascomycota</taxon>
        <taxon>Pezizomycotina</taxon>
        <taxon>Sordariomycetes</taxon>
        <taxon>Hypocreomycetidae</taxon>
        <taxon>Microascales</taxon>
        <taxon>Microascaceae</taxon>
        <taxon>Cephalotrichum</taxon>
    </lineage>
</organism>
<feature type="compositionally biased region" description="Basic and acidic residues" evidence="1">
    <location>
        <begin position="1"/>
        <end position="10"/>
    </location>
</feature>
<feature type="compositionally biased region" description="Acidic residues" evidence="1">
    <location>
        <begin position="474"/>
        <end position="492"/>
    </location>
</feature>
<feature type="compositionally biased region" description="Polar residues" evidence="1">
    <location>
        <begin position="677"/>
        <end position="687"/>
    </location>
</feature>
<feature type="compositionally biased region" description="Low complexity" evidence="1">
    <location>
        <begin position="499"/>
        <end position="515"/>
    </location>
</feature>
<dbReference type="AlphaFoldDB" id="A0AAE8MPN1"/>
<feature type="compositionally biased region" description="Polar residues" evidence="1">
    <location>
        <begin position="217"/>
        <end position="231"/>
    </location>
</feature>
<feature type="compositionally biased region" description="Polar residues" evidence="1">
    <location>
        <begin position="97"/>
        <end position="110"/>
    </location>
</feature>
<name>A0AAE8MPN1_9PEZI</name>
<protein>
    <recommendedName>
        <fullName evidence="4">Cell wall proline rich protein</fullName>
    </recommendedName>
</protein>
<feature type="compositionally biased region" description="Basic residues" evidence="1">
    <location>
        <begin position="297"/>
        <end position="308"/>
    </location>
</feature>
<evidence type="ECO:0008006" key="4">
    <source>
        <dbReference type="Google" id="ProtNLM"/>
    </source>
</evidence>
<gene>
    <name evidence="2" type="ORF">DNG_00608</name>
</gene>
<feature type="compositionally biased region" description="Basic residues" evidence="1">
    <location>
        <begin position="24"/>
        <end position="33"/>
    </location>
</feature>
<feature type="region of interest" description="Disordered" evidence="1">
    <location>
        <begin position="474"/>
        <end position="548"/>
    </location>
</feature>
<evidence type="ECO:0000313" key="2">
    <source>
        <dbReference type="EMBL" id="SPN97092.1"/>
    </source>
</evidence>
<reference evidence="2" key="1">
    <citation type="submission" date="2018-03" db="EMBL/GenBank/DDBJ databases">
        <authorList>
            <person name="Guldener U."/>
        </authorList>
    </citation>
    <scope>NUCLEOTIDE SEQUENCE</scope>
</reference>
<feature type="compositionally biased region" description="Basic residues" evidence="1">
    <location>
        <begin position="317"/>
        <end position="330"/>
    </location>
</feature>
<feature type="region of interest" description="Disordered" evidence="1">
    <location>
        <begin position="667"/>
        <end position="777"/>
    </location>
</feature>
<proteinExistence type="predicted"/>
<evidence type="ECO:0000313" key="3">
    <source>
        <dbReference type="Proteomes" id="UP001187682"/>
    </source>
</evidence>
<sequence length="777" mass="83299">MNMSPTKEEYGFAPTASLPPPANRRGRHAHRRSAALSSHDLSIILQPPNAPGSTLRGGSAPTSPSAFTHHDVPSPSTPTFRLKAEPELHAGDPTPAPSTTNSGPVQSSPETPKPATRARVGFSETVEFIPRPLSLISCDTSSTVTVKPSHSVSGSISSLMSATTPPVMERGLPEQATPIPTREAPESRPSTAGAVLERTPSTMSVNPDQTSPRRRNSNPALVQAKNHTVDSVESAPTKAPKRWSFFGLEPFTSIQQNLSRPASSHSAEYALEQNVPNEMSPCGIAPAHATETSKPPTPRKRKGKKKVKTWAGSILTRKSKARPKGSKHSRSSTASSLHDLDKRATASDEGIRQEAATTPVTPEITVIPDWSASEMMGRKSAAAEEDSSYQMIDLDAALGPFNTPLPHNPEWDAAQRAAGNAKRQLHSAQKLRGFSGPGMHYHRRAESAPELVPFDGARFGMHRFGSNSTMADVFEEDEEEESSSTSDSEGENEGEKETPTPSEPSNESTPTPEAPAGRLYPVDTVAPSARIIRRRSSARSDAEEPYPTAVERSAGFFYDSLADENDPAVQFRTSTFFQGNASPASSAAPSPRRILAARDLAPVDVSPLQLPSVCHAPISPYSMSHGSSFPSPRSAMSVDAQRISTAPSSINEETSFQSLLLGQPGPEVRISVDDIPSLTSSNSTMTRESAPAVNAQPLPPPTRRPQRPSSVSSAAFSRRRSSLASLSRLISSSHGERSKLSMEVPLDDDSGNQTKPKKSKRLSRLVQFWKSKDADST</sequence>
<keyword evidence="3" id="KW-1185">Reference proteome</keyword>
<feature type="compositionally biased region" description="Polar residues" evidence="1">
    <location>
        <begin position="144"/>
        <end position="164"/>
    </location>
</feature>
<comment type="caution">
    <text evidence="2">The sequence shown here is derived from an EMBL/GenBank/DDBJ whole genome shotgun (WGS) entry which is preliminary data.</text>
</comment>
<feature type="region of interest" description="Disordered" evidence="1">
    <location>
        <begin position="1"/>
        <end position="119"/>
    </location>
</feature>
<accession>A0AAE8MPN1</accession>
<feature type="region of interest" description="Disordered" evidence="1">
    <location>
        <begin position="144"/>
        <end position="238"/>
    </location>
</feature>
<evidence type="ECO:0000256" key="1">
    <source>
        <dbReference type="SAM" id="MobiDB-lite"/>
    </source>
</evidence>
<feature type="compositionally biased region" description="Polar residues" evidence="1">
    <location>
        <begin position="199"/>
        <end position="210"/>
    </location>
</feature>
<feature type="compositionally biased region" description="Basic and acidic residues" evidence="1">
    <location>
        <begin position="338"/>
        <end position="352"/>
    </location>
</feature>
<feature type="region of interest" description="Disordered" evidence="1">
    <location>
        <begin position="279"/>
        <end position="356"/>
    </location>
</feature>